<comment type="similarity">
    <text evidence="9">Belongs to the G-protein coupled receptor 1 family.</text>
</comment>
<dbReference type="SUPFAM" id="SSF81321">
    <property type="entry name" value="Family A G protein-coupled receptor-like"/>
    <property type="match status" value="1"/>
</dbReference>
<evidence type="ECO:0000256" key="1">
    <source>
        <dbReference type="ARBA" id="ARBA00004651"/>
    </source>
</evidence>
<dbReference type="InterPro" id="IPR017452">
    <property type="entry name" value="GPCR_Rhodpsn_7TM"/>
</dbReference>
<feature type="transmembrane region" description="Helical" evidence="10">
    <location>
        <begin position="245"/>
        <end position="268"/>
    </location>
</feature>
<evidence type="ECO:0000256" key="10">
    <source>
        <dbReference type="RuleBase" id="RU363047"/>
    </source>
</evidence>
<dbReference type="GO" id="GO:0004984">
    <property type="term" value="F:olfactory receptor activity"/>
    <property type="evidence" value="ECO:0007669"/>
    <property type="project" value="InterPro"/>
</dbReference>
<feature type="domain" description="G-protein coupled receptors family 1 profile" evidence="11">
    <location>
        <begin position="49"/>
        <end position="297"/>
    </location>
</feature>
<dbReference type="GeneID" id="102069019"/>
<keyword evidence="4 9" id="KW-0812">Transmembrane</keyword>
<dbReference type="InterPro" id="IPR000725">
    <property type="entry name" value="Olfact_rcpt"/>
</dbReference>
<dbReference type="FunFam" id="1.20.1070.10:FF:000001">
    <property type="entry name" value="Olfactory receptor"/>
    <property type="match status" value="1"/>
</dbReference>
<evidence type="ECO:0000313" key="13">
    <source>
        <dbReference type="Proteomes" id="UP000694413"/>
    </source>
</evidence>
<evidence type="ECO:0000313" key="12">
    <source>
        <dbReference type="Ensembl" id="ENSZALP00000006520.1"/>
    </source>
</evidence>
<keyword evidence="6 10" id="KW-1133">Transmembrane helix</keyword>
<gene>
    <name evidence="12" type="primary">LOC102069019</name>
</gene>
<keyword evidence="9" id="KW-0297">G-protein coupled receptor</keyword>
<feature type="transmembrane region" description="Helical" evidence="10">
    <location>
        <begin position="105"/>
        <end position="127"/>
    </location>
</feature>
<dbReference type="Gene3D" id="1.20.1070.10">
    <property type="entry name" value="Rhodopsin 7-helix transmembrane proteins"/>
    <property type="match status" value="1"/>
</dbReference>
<keyword evidence="3 10" id="KW-0716">Sensory transduction</keyword>
<feature type="transmembrane region" description="Helical" evidence="10">
    <location>
        <begin position="147"/>
        <end position="171"/>
    </location>
</feature>
<proteinExistence type="inferred from homology"/>
<evidence type="ECO:0000256" key="8">
    <source>
        <dbReference type="ARBA" id="ARBA00023224"/>
    </source>
</evidence>
<evidence type="ECO:0000256" key="9">
    <source>
        <dbReference type="RuleBase" id="RU000688"/>
    </source>
</evidence>
<dbReference type="GO" id="GO:0004930">
    <property type="term" value="F:G protein-coupled receptor activity"/>
    <property type="evidence" value="ECO:0007669"/>
    <property type="project" value="UniProtKB-KW"/>
</dbReference>
<organism evidence="12 13">
    <name type="scientific">Zonotrichia albicollis</name>
    <name type="common">White-throated sparrow</name>
    <name type="synonym">Fringilla albicollis</name>
    <dbReference type="NCBI Taxonomy" id="44394"/>
    <lineage>
        <taxon>Eukaryota</taxon>
        <taxon>Metazoa</taxon>
        <taxon>Chordata</taxon>
        <taxon>Craniata</taxon>
        <taxon>Vertebrata</taxon>
        <taxon>Euteleostomi</taxon>
        <taxon>Archelosauria</taxon>
        <taxon>Archosauria</taxon>
        <taxon>Dinosauria</taxon>
        <taxon>Saurischia</taxon>
        <taxon>Theropoda</taxon>
        <taxon>Coelurosauria</taxon>
        <taxon>Aves</taxon>
        <taxon>Neognathae</taxon>
        <taxon>Neoaves</taxon>
        <taxon>Telluraves</taxon>
        <taxon>Australaves</taxon>
        <taxon>Passeriformes</taxon>
        <taxon>Passerellidae</taxon>
        <taxon>Zonotrichia</taxon>
    </lineage>
</organism>
<keyword evidence="5 10" id="KW-0552">Olfaction</keyword>
<comment type="subcellular location">
    <subcellularLocation>
        <location evidence="1 10">Cell membrane</location>
        <topology evidence="1 10">Multi-pass membrane protein</topology>
    </subcellularLocation>
</comment>
<dbReference type="PRINTS" id="PR00245">
    <property type="entry name" value="OLFACTORYR"/>
</dbReference>
<evidence type="ECO:0000256" key="2">
    <source>
        <dbReference type="ARBA" id="ARBA00022475"/>
    </source>
</evidence>
<dbReference type="InterPro" id="IPR000276">
    <property type="entry name" value="GPCR_Rhodpsn"/>
</dbReference>
<evidence type="ECO:0000256" key="6">
    <source>
        <dbReference type="ARBA" id="ARBA00022989"/>
    </source>
</evidence>
<dbReference type="PROSITE" id="PS00237">
    <property type="entry name" value="G_PROTEIN_RECEP_F1_1"/>
    <property type="match status" value="1"/>
</dbReference>
<keyword evidence="2 10" id="KW-1003">Cell membrane</keyword>
<feature type="transmembrane region" description="Helical" evidence="10">
    <location>
        <begin position="204"/>
        <end position="233"/>
    </location>
</feature>
<evidence type="ECO:0000256" key="4">
    <source>
        <dbReference type="ARBA" id="ARBA00022692"/>
    </source>
</evidence>
<evidence type="ECO:0000256" key="3">
    <source>
        <dbReference type="ARBA" id="ARBA00022606"/>
    </source>
</evidence>
<evidence type="ECO:0000259" key="11">
    <source>
        <dbReference type="PROSITE" id="PS50262"/>
    </source>
</evidence>
<reference evidence="12" key="2">
    <citation type="submission" date="2025-09" db="UniProtKB">
        <authorList>
            <consortium name="Ensembl"/>
        </authorList>
    </citation>
    <scope>IDENTIFICATION</scope>
</reference>
<evidence type="ECO:0000256" key="5">
    <source>
        <dbReference type="ARBA" id="ARBA00022725"/>
    </source>
</evidence>
<dbReference type="PANTHER" id="PTHR26453">
    <property type="entry name" value="OLFACTORY RECEPTOR"/>
    <property type="match status" value="1"/>
</dbReference>
<dbReference type="KEGG" id="zab:102069019"/>
<dbReference type="Pfam" id="PF13853">
    <property type="entry name" value="7tm_4"/>
    <property type="match status" value="1"/>
</dbReference>
<feature type="transmembrane region" description="Helical" evidence="10">
    <location>
        <begin position="65"/>
        <end position="85"/>
    </location>
</feature>
<name>A0A8D2MGR1_ZONAL</name>
<dbReference type="PROSITE" id="PS50262">
    <property type="entry name" value="G_PROTEIN_RECEP_F1_2"/>
    <property type="match status" value="1"/>
</dbReference>
<reference evidence="12" key="1">
    <citation type="submission" date="2025-08" db="UniProtKB">
        <authorList>
            <consortium name="Ensembl"/>
        </authorList>
    </citation>
    <scope>IDENTIFICATION</scope>
</reference>
<dbReference type="OrthoDB" id="9450875at2759"/>
<dbReference type="GO" id="GO:0005886">
    <property type="term" value="C:plasma membrane"/>
    <property type="evidence" value="ECO:0007669"/>
    <property type="project" value="UniProtKB-SubCell"/>
</dbReference>
<protein>
    <recommendedName>
        <fullName evidence="10">Olfactory receptor</fullName>
    </recommendedName>
</protein>
<dbReference type="PRINTS" id="PR00237">
    <property type="entry name" value="GPCRRHODOPSN"/>
</dbReference>
<dbReference type="Proteomes" id="UP000694413">
    <property type="component" value="Unassembled WGS sequence"/>
</dbReference>
<dbReference type="CDD" id="cd15225">
    <property type="entry name" value="7tmA_OR10A-like"/>
    <property type="match status" value="1"/>
</dbReference>
<dbReference type="AlphaFoldDB" id="A0A8D2MGR1"/>
<keyword evidence="8 9" id="KW-0807">Transducer</keyword>
<evidence type="ECO:0000256" key="7">
    <source>
        <dbReference type="ARBA" id="ARBA00023136"/>
    </source>
</evidence>
<keyword evidence="13" id="KW-1185">Reference proteome</keyword>
<accession>A0A8D2MGR1</accession>
<feature type="transmembrane region" description="Helical" evidence="10">
    <location>
        <begin position="33"/>
        <end position="58"/>
    </location>
</feature>
<keyword evidence="9" id="KW-0675">Receptor</keyword>
<dbReference type="Ensembl" id="ENSZALT00000009481.1">
    <property type="protein sequence ID" value="ENSZALP00000006520.1"/>
    <property type="gene ID" value="ENSZALG00000005921.1"/>
</dbReference>
<keyword evidence="7 10" id="KW-0472">Membrane</keyword>
<feature type="transmembrane region" description="Helical" evidence="10">
    <location>
        <begin position="280"/>
        <end position="299"/>
    </location>
</feature>
<sequence>MPCEGCMERDNVSSGATMEFILLGFSELLHLRVLLFFTFLIVHLVTLAGNMMVFIAVVREPSRPPMLFFLGQLSAVELCYTLVLVPKALLSLAVGGSPISMPGCAAQMHFFVALGGTECFLLAAMAYDRYAAVCQPLRYAALMGEGLCLRLALACALGAFAVALGLTVAVFRLPFCQPRRIDHFFCDVPAVLHLACAQGYAAELALLAACVLLLLLPFLLILASYLCIVVALLGVTSPVGRGKAFSTCISHLAITLLHYGCATFIYIRPKSSYSPARDKVVSLVYTNVTPLMYPLIYGLRNKEIRGILRKMLRRKKIGGLGHYQSCDVCVCGKF</sequence>